<keyword evidence="3" id="KW-1185">Reference proteome</keyword>
<organism evidence="2 3">
    <name type="scientific">Polyangium fumosum</name>
    <dbReference type="NCBI Taxonomy" id="889272"/>
    <lineage>
        <taxon>Bacteria</taxon>
        <taxon>Pseudomonadati</taxon>
        <taxon>Myxococcota</taxon>
        <taxon>Polyangia</taxon>
        <taxon>Polyangiales</taxon>
        <taxon>Polyangiaceae</taxon>
        <taxon>Polyangium</taxon>
    </lineage>
</organism>
<protein>
    <recommendedName>
        <fullName evidence="4">Outer membrane protein beta-barrel domain-containing protein</fullName>
    </recommendedName>
</protein>
<gene>
    <name evidence="2" type="ORF">E8A74_15555</name>
</gene>
<reference evidence="2 3" key="1">
    <citation type="submission" date="2019-04" db="EMBL/GenBank/DDBJ databases">
        <authorList>
            <person name="Li Y."/>
            <person name="Wang J."/>
        </authorList>
    </citation>
    <scope>NUCLEOTIDE SEQUENCE [LARGE SCALE GENOMIC DNA]</scope>
    <source>
        <strain evidence="2 3">DSM 14668</strain>
    </source>
</reference>
<comment type="caution">
    <text evidence="2">The sequence shown here is derived from an EMBL/GenBank/DDBJ whole genome shotgun (WGS) entry which is preliminary data.</text>
</comment>
<feature type="signal peptide" evidence="1">
    <location>
        <begin position="1"/>
        <end position="29"/>
    </location>
</feature>
<feature type="chain" id="PRO_5020310031" description="Outer membrane protein beta-barrel domain-containing protein" evidence="1">
    <location>
        <begin position="30"/>
        <end position="211"/>
    </location>
</feature>
<evidence type="ECO:0008006" key="4">
    <source>
        <dbReference type="Google" id="ProtNLM"/>
    </source>
</evidence>
<sequence>MRRGVCLGKAGLLSLLCAATLLLSSAARADDDDPRRLKPKYGLAGIGFHIEAGAGVYQVVGQGGFVPGIYPRAALELHLGPHFSIPVVARFQTAIDPNAGAPDFAQLSVAPGINFRLRELDWPIALVFGAAVRIGRFSASQKLVDANFETTPDAGTEEALGFPLAPEATAKLEWWIAPPLVAKVSATYAPVFVNKQPIHNIEEALAIALVF</sequence>
<accession>A0A4U1JCI0</accession>
<dbReference type="Proteomes" id="UP000309215">
    <property type="component" value="Unassembled WGS sequence"/>
</dbReference>
<evidence type="ECO:0000256" key="1">
    <source>
        <dbReference type="SAM" id="SignalP"/>
    </source>
</evidence>
<keyword evidence="1" id="KW-0732">Signal</keyword>
<proteinExistence type="predicted"/>
<evidence type="ECO:0000313" key="2">
    <source>
        <dbReference type="EMBL" id="TKD08339.1"/>
    </source>
</evidence>
<dbReference type="RefSeq" id="WP_136929799.1">
    <property type="nucleotide sequence ID" value="NZ_SSMQ01000014.1"/>
</dbReference>
<dbReference type="EMBL" id="SSMQ01000014">
    <property type="protein sequence ID" value="TKD08339.1"/>
    <property type="molecule type" value="Genomic_DNA"/>
</dbReference>
<evidence type="ECO:0000313" key="3">
    <source>
        <dbReference type="Proteomes" id="UP000309215"/>
    </source>
</evidence>
<name>A0A4U1JCI0_9BACT</name>
<dbReference type="OrthoDB" id="5508492at2"/>
<dbReference type="AlphaFoldDB" id="A0A4U1JCI0"/>